<gene>
    <name evidence="3" type="ORF">C1280_18635</name>
</gene>
<name>A0A2Z3GZC9_9BACT</name>
<reference evidence="3 4" key="1">
    <citation type="submission" date="2018-01" db="EMBL/GenBank/DDBJ databases">
        <title>G. obscuriglobus.</title>
        <authorList>
            <person name="Franke J."/>
            <person name="Blomberg W."/>
            <person name="Selmecki A."/>
        </authorList>
    </citation>
    <scope>NUCLEOTIDE SEQUENCE [LARGE SCALE GENOMIC DNA]</scope>
    <source>
        <strain evidence="3 4">DSM 5831</strain>
    </source>
</reference>
<dbReference type="GO" id="GO:0006313">
    <property type="term" value="P:DNA transposition"/>
    <property type="evidence" value="ECO:0007669"/>
    <property type="project" value="InterPro"/>
</dbReference>
<evidence type="ECO:0000313" key="3">
    <source>
        <dbReference type="EMBL" id="AWM38808.1"/>
    </source>
</evidence>
<evidence type="ECO:0000256" key="1">
    <source>
        <dbReference type="SAM" id="MobiDB-lite"/>
    </source>
</evidence>
<feature type="domain" description="Transposase IS4-like" evidence="2">
    <location>
        <begin position="51"/>
        <end position="204"/>
    </location>
</feature>
<evidence type="ECO:0000259" key="2">
    <source>
        <dbReference type="Pfam" id="PF01609"/>
    </source>
</evidence>
<dbReference type="GO" id="GO:0004803">
    <property type="term" value="F:transposase activity"/>
    <property type="evidence" value="ECO:0007669"/>
    <property type="project" value="InterPro"/>
</dbReference>
<dbReference type="Proteomes" id="UP000245802">
    <property type="component" value="Chromosome"/>
</dbReference>
<evidence type="ECO:0000313" key="4">
    <source>
        <dbReference type="Proteomes" id="UP000245802"/>
    </source>
</evidence>
<dbReference type="EMBL" id="CP025958">
    <property type="protein sequence ID" value="AWM38808.1"/>
    <property type="molecule type" value="Genomic_DNA"/>
</dbReference>
<dbReference type="PANTHER" id="PTHR30007">
    <property type="entry name" value="PHP DOMAIN PROTEIN"/>
    <property type="match status" value="1"/>
</dbReference>
<feature type="compositionally biased region" description="Basic and acidic residues" evidence="1">
    <location>
        <begin position="13"/>
        <end position="26"/>
    </location>
</feature>
<dbReference type="Pfam" id="PF01609">
    <property type="entry name" value="DDE_Tnp_1"/>
    <property type="match status" value="1"/>
</dbReference>
<dbReference type="AlphaFoldDB" id="A0A2Z3GZC9"/>
<dbReference type="InterPro" id="IPR002559">
    <property type="entry name" value="Transposase_11"/>
</dbReference>
<feature type="region of interest" description="Disordered" evidence="1">
    <location>
        <begin position="1"/>
        <end position="26"/>
    </location>
</feature>
<protein>
    <submittedName>
        <fullName evidence="3">IS5/IS1182 family transposase</fullName>
    </submittedName>
</protein>
<organism evidence="3 4">
    <name type="scientific">Gemmata obscuriglobus</name>
    <dbReference type="NCBI Taxonomy" id="114"/>
    <lineage>
        <taxon>Bacteria</taxon>
        <taxon>Pseudomonadati</taxon>
        <taxon>Planctomycetota</taxon>
        <taxon>Planctomycetia</taxon>
        <taxon>Gemmatales</taxon>
        <taxon>Gemmataceae</taxon>
        <taxon>Gemmata</taxon>
    </lineage>
</organism>
<dbReference type="KEGG" id="gog:C1280_18635"/>
<sequence length="235" mass="25995">MGHVAPGSGQAFDRQRVPDGLGRRWDVATDPRHLRPQVRVAAGRDPNPAKAAIDAQTVKGTEAGGARGYDGGQKINGRKRHLIVDSLGLLMVVRVTAASCDDGTTAPQVLAKLSPQHRVRLGEVRGDGTYNNRTLDRYLARESGGYQVTVVERPAGAKGLVHLPYRWVIERTNAWTGKYRRNSKDYERTTAAAEAMIQVSMIHLMLQRLAPDKTRTQATFKYTRKPMQKATKLSR</sequence>
<dbReference type="GO" id="GO:0003677">
    <property type="term" value="F:DNA binding"/>
    <property type="evidence" value="ECO:0007669"/>
    <property type="project" value="InterPro"/>
</dbReference>
<dbReference type="OrthoDB" id="212263at2"/>
<keyword evidence="4" id="KW-1185">Reference proteome</keyword>
<accession>A0A2Z3GZC9</accession>
<proteinExistence type="predicted"/>
<dbReference type="PANTHER" id="PTHR30007:SF0">
    <property type="entry name" value="TRANSPOSASE"/>
    <property type="match status" value="1"/>
</dbReference>